<evidence type="ECO:0000256" key="5">
    <source>
        <dbReference type="ARBA" id="ARBA00023004"/>
    </source>
</evidence>
<dbReference type="SUPFAM" id="SSF56014">
    <property type="entry name" value="Nitrite and sulphite reductase 4Fe-4S domain-like"/>
    <property type="match status" value="1"/>
</dbReference>
<dbReference type="InterPro" id="IPR006066">
    <property type="entry name" value="NO2/SO3_Rdtase_FeS/sirohaem_BS"/>
</dbReference>
<dbReference type="AlphaFoldDB" id="A0AA35V5P6"/>
<dbReference type="GO" id="GO:0051539">
    <property type="term" value="F:4 iron, 4 sulfur cluster binding"/>
    <property type="evidence" value="ECO:0007669"/>
    <property type="project" value="UniProtKB-KW"/>
</dbReference>
<keyword evidence="4" id="KW-0479">Metal-binding</keyword>
<evidence type="ECO:0000259" key="8">
    <source>
        <dbReference type="Pfam" id="PF23247"/>
    </source>
</evidence>
<feature type="domain" description="Disease resistance protein At4g27190-like leucine-rich repeats" evidence="8">
    <location>
        <begin position="145"/>
        <end position="239"/>
    </location>
</feature>
<feature type="region of interest" description="Disordered" evidence="7">
    <location>
        <begin position="446"/>
        <end position="486"/>
    </location>
</feature>
<evidence type="ECO:0000256" key="1">
    <source>
        <dbReference type="ARBA" id="ARBA00001929"/>
    </source>
</evidence>
<dbReference type="Gene3D" id="3.30.413.10">
    <property type="entry name" value="Sulfite Reductase Hemoprotein, domain 1"/>
    <property type="match status" value="1"/>
</dbReference>
<dbReference type="GO" id="GO:0009570">
    <property type="term" value="C:chloroplast stroma"/>
    <property type="evidence" value="ECO:0007669"/>
    <property type="project" value="TreeGrafter"/>
</dbReference>
<evidence type="ECO:0000313" key="9">
    <source>
        <dbReference type="EMBL" id="CAI9270994.1"/>
    </source>
</evidence>
<accession>A0AA35V5P6</accession>
<dbReference type="InterPro" id="IPR057135">
    <property type="entry name" value="At4g27190-like_LRR"/>
</dbReference>
<protein>
    <recommendedName>
        <fullName evidence="8">Disease resistance protein At4g27190-like leucine-rich repeats domain-containing protein</fullName>
    </recommendedName>
</protein>
<dbReference type="GO" id="GO:0009337">
    <property type="term" value="C:sulfite reductase complex (NADPH)"/>
    <property type="evidence" value="ECO:0007669"/>
    <property type="project" value="TreeGrafter"/>
</dbReference>
<keyword evidence="10" id="KW-1185">Reference proteome</keyword>
<evidence type="ECO:0000313" key="10">
    <source>
        <dbReference type="Proteomes" id="UP001177003"/>
    </source>
</evidence>
<evidence type="ECO:0000256" key="3">
    <source>
        <dbReference type="ARBA" id="ARBA00022485"/>
    </source>
</evidence>
<evidence type="ECO:0000256" key="7">
    <source>
        <dbReference type="SAM" id="MobiDB-lite"/>
    </source>
</evidence>
<dbReference type="InterPro" id="IPR045854">
    <property type="entry name" value="NO2/SO3_Rdtase_4Fe4S_sf"/>
</dbReference>
<dbReference type="PANTHER" id="PTHR11493">
    <property type="entry name" value="SULFITE REDUCTASE [NADPH] SUBUNIT BETA-RELATED"/>
    <property type="match status" value="1"/>
</dbReference>
<sequence length="486" mass="54889">METNNITNLEIRGRARVTGWLKDVEKIKEDAQIISSTGNNHFKVTNGDFSSIINHGDISNWSRAEMRVLPNNLYYLHSLPKLASLCNTANVIELPKLVELILDGLPDFSSIYPEKTSVTSSMSNNISAIQPIFNNEMLIPNLKILLIVRMNKLKEIWPYQFSRSDEVDTCIFRKIEVKKHNNLVNLFPINHMYFLGRLEELHVSYCGSFEMLFNIEMSCVGEIEKHSSNLRCIHVYKLGKRELWRMKGPPTYVDPLNITAMACPAHPLCPLAITEAERGIPDLLKRVRAVFEKVGLPYNESIVVRVTGCPNGCARPYMAELGLVGDARTFMNKVKIQDLEKVFEPLFHSWKSKRKSKESFSDFTNCVGFEKLQEIVDKWEAVDALARIENKSAHQLAIEVCNAPILRKKVFGKEELGGQETRSKEGVGIRNLPQLASFGGGGVFGSDPRVGVHQPSRHLQGTSGDHGKRRRDRTAPHPYDQAFGTL</sequence>
<name>A0AA35V5P6_LACSI</name>
<dbReference type="GO" id="GO:0016002">
    <property type="term" value="F:sulfite reductase activity"/>
    <property type="evidence" value="ECO:0007669"/>
    <property type="project" value="TreeGrafter"/>
</dbReference>
<keyword evidence="3" id="KW-0004">4Fe-4S</keyword>
<comment type="cofactor">
    <cofactor evidence="2">
        <name>[4Fe-4S] cluster</name>
        <dbReference type="ChEBI" id="CHEBI:49883"/>
    </cofactor>
</comment>
<dbReference type="Pfam" id="PF23247">
    <property type="entry name" value="LRR_RPS2"/>
    <property type="match status" value="1"/>
</dbReference>
<keyword evidence="6" id="KW-0411">Iron-sulfur</keyword>
<proteinExistence type="predicted"/>
<comment type="cofactor">
    <cofactor evidence="1">
        <name>siroheme</name>
        <dbReference type="ChEBI" id="CHEBI:60052"/>
    </cofactor>
</comment>
<dbReference type="PROSITE" id="PS00365">
    <property type="entry name" value="NIR_SIR"/>
    <property type="match status" value="1"/>
</dbReference>
<dbReference type="InterPro" id="IPR045169">
    <property type="entry name" value="NO2/SO3_Rdtase_4Fe4S_prot"/>
</dbReference>
<dbReference type="Proteomes" id="UP001177003">
    <property type="component" value="Chromosome 2"/>
</dbReference>
<dbReference type="GO" id="GO:0000103">
    <property type="term" value="P:sulfate assimilation"/>
    <property type="evidence" value="ECO:0007669"/>
    <property type="project" value="TreeGrafter"/>
</dbReference>
<dbReference type="PRINTS" id="PR00397">
    <property type="entry name" value="SIROHAEM"/>
</dbReference>
<gene>
    <name evidence="9" type="ORF">LSALG_LOCUS11279</name>
</gene>
<dbReference type="GO" id="GO:0050311">
    <property type="term" value="F:sulfite reductase (ferredoxin) activity"/>
    <property type="evidence" value="ECO:0007669"/>
    <property type="project" value="TreeGrafter"/>
</dbReference>
<dbReference type="GO" id="GO:0020037">
    <property type="term" value="F:heme binding"/>
    <property type="evidence" value="ECO:0007669"/>
    <property type="project" value="InterPro"/>
</dbReference>
<evidence type="ECO:0000256" key="4">
    <source>
        <dbReference type="ARBA" id="ARBA00022723"/>
    </source>
</evidence>
<dbReference type="GO" id="GO:0046872">
    <property type="term" value="F:metal ion binding"/>
    <property type="evidence" value="ECO:0007669"/>
    <property type="project" value="UniProtKB-KW"/>
</dbReference>
<dbReference type="PANTHER" id="PTHR11493:SF47">
    <property type="entry name" value="SULFITE REDUCTASE [NADPH] SUBUNIT BETA"/>
    <property type="match status" value="1"/>
</dbReference>
<reference evidence="9" key="1">
    <citation type="submission" date="2023-04" db="EMBL/GenBank/DDBJ databases">
        <authorList>
            <person name="Vijverberg K."/>
            <person name="Xiong W."/>
            <person name="Schranz E."/>
        </authorList>
    </citation>
    <scope>NUCLEOTIDE SEQUENCE</scope>
</reference>
<dbReference type="EMBL" id="OX465078">
    <property type="protein sequence ID" value="CAI9270994.1"/>
    <property type="molecule type" value="Genomic_DNA"/>
</dbReference>
<keyword evidence="5" id="KW-0408">Iron</keyword>
<evidence type="ECO:0000256" key="6">
    <source>
        <dbReference type="ARBA" id="ARBA00023014"/>
    </source>
</evidence>
<evidence type="ECO:0000256" key="2">
    <source>
        <dbReference type="ARBA" id="ARBA00001966"/>
    </source>
</evidence>
<organism evidence="9 10">
    <name type="scientific">Lactuca saligna</name>
    <name type="common">Willowleaf lettuce</name>
    <dbReference type="NCBI Taxonomy" id="75948"/>
    <lineage>
        <taxon>Eukaryota</taxon>
        <taxon>Viridiplantae</taxon>
        <taxon>Streptophyta</taxon>
        <taxon>Embryophyta</taxon>
        <taxon>Tracheophyta</taxon>
        <taxon>Spermatophyta</taxon>
        <taxon>Magnoliopsida</taxon>
        <taxon>eudicotyledons</taxon>
        <taxon>Gunneridae</taxon>
        <taxon>Pentapetalae</taxon>
        <taxon>asterids</taxon>
        <taxon>campanulids</taxon>
        <taxon>Asterales</taxon>
        <taxon>Asteraceae</taxon>
        <taxon>Cichorioideae</taxon>
        <taxon>Cichorieae</taxon>
        <taxon>Lactucinae</taxon>
        <taxon>Lactuca</taxon>
    </lineage>
</organism>